<dbReference type="FunFam" id="3.30.160.60:FF:001443">
    <property type="entry name" value="Zinc finger protein 668"/>
    <property type="match status" value="1"/>
</dbReference>
<proteinExistence type="inferred from homology"/>
<feature type="region of interest" description="Disordered" evidence="12">
    <location>
        <begin position="168"/>
        <end position="193"/>
    </location>
</feature>
<dbReference type="GO" id="GO:0005634">
    <property type="term" value="C:nucleus"/>
    <property type="evidence" value="ECO:0007669"/>
    <property type="project" value="UniProtKB-SubCell"/>
</dbReference>
<keyword evidence="8" id="KW-0238">DNA-binding</keyword>
<evidence type="ECO:0000256" key="7">
    <source>
        <dbReference type="ARBA" id="ARBA00023015"/>
    </source>
</evidence>
<keyword evidence="15" id="KW-1185">Reference proteome</keyword>
<protein>
    <recommendedName>
        <fullName evidence="13">C2H2-type domain-containing protein</fullName>
    </recommendedName>
</protein>
<dbReference type="GO" id="GO:0003677">
    <property type="term" value="F:DNA binding"/>
    <property type="evidence" value="ECO:0007669"/>
    <property type="project" value="UniProtKB-KW"/>
</dbReference>
<evidence type="ECO:0000256" key="4">
    <source>
        <dbReference type="ARBA" id="ARBA00022737"/>
    </source>
</evidence>
<dbReference type="InterPro" id="IPR036236">
    <property type="entry name" value="Znf_C2H2_sf"/>
</dbReference>
<evidence type="ECO:0000256" key="8">
    <source>
        <dbReference type="ARBA" id="ARBA00023125"/>
    </source>
</evidence>
<feature type="compositionally biased region" description="Polar residues" evidence="12">
    <location>
        <begin position="179"/>
        <end position="193"/>
    </location>
</feature>
<accession>A0A423U0Z6</accession>
<feature type="domain" description="C2H2-type" evidence="13">
    <location>
        <begin position="67"/>
        <end position="94"/>
    </location>
</feature>
<feature type="domain" description="C2H2-type" evidence="13">
    <location>
        <begin position="148"/>
        <end position="175"/>
    </location>
</feature>
<keyword evidence="3" id="KW-0479">Metal-binding</keyword>
<keyword evidence="7" id="KW-0805">Transcription regulation</keyword>
<sequence length="193" mass="22102">MHTGETPYVCKECGKAFPLRTRLEIHMRRHTGETPYMCLDCGKAFYTSPQLNDHQRRYQGTCQDLDYKCQECGLSFKKQCGLSAHMRIHQDDVKKNLPSCDQRKQEISSQRHRCRPSLESSKGESAVKSSEIPGQKNMSNNPRVQQKYMCDSCNKAYTSLHSLKRHFKTHSHNKEMQKIKTTGTGAENNGGKS</sequence>
<evidence type="ECO:0000256" key="5">
    <source>
        <dbReference type="ARBA" id="ARBA00022771"/>
    </source>
</evidence>
<evidence type="ECO:0000256" key="10">
    <source>
        <dbReference type="ARBA" id="ARBA00023242"/>
    </source>
</evidence>
<dbReference type="EMBL" id="QCYY01000837">
    <property type="protein sequence ID" value="ROT82366.1"/>
    <property type="molecule type" value="Genomic_DNA"/>
</dbReference>
<evidence type="ECO:0000256" key="2">
    <source>
        <dbReference type="ARBA" id="ARBA00006991"/>
    </source>
</evidence>
<dbReference type="FunFam" id="3.30.160.60:FF:000185">
    <property type="entry name" value="zinc finger protein 319"/>
    <property type="match status" value="1"/>
</dbReference>
<dbReference type="SUPFAM" id="SSF57667">
    <property type="entry name" value="beta-beta-alpha zinc fingers"/>
    <property type="match status" value="3"/>
</dbReference>
<feature type="domain" description="C2H2-type" evidence="13">
    <location>
        <begin position="36"/>
        <end position="63"/>
    </location>
</feature>
<evidence type="ECO:0000256" key="12">
    <source>
        <dbReference type="SAM" id="MobiDB-lite"/>
    </source>
</evidence>
<feature type="domain" description="C2H2-type" evidence="13">
    <location>
        <begin position="8"/>
        <end position="35"/>
    </location>
</feature>
<dbReference type="PANTHER" id="PTHR16515">
    <property type="entry name" value="PR DOMAIN ZINC FINGER PROTEIN"/>
    <property type="match status" value="1"/>
</dbReference>
<dbReference type="PROSITE" id="PS00028">
    <property type="entry name" value="ZINC_FINGER_C2H2_1"/>
    <property type="match status" value="3"/>
</dbReference>
<evidence type="ECO:0000256" key="11">
    <source>
        <dbReference type="PROSITE-ProRule" id="PRU00042"/>
    </source>
</evidence>
<dbReference type="GO" id="GO:0008270">
    <property type="term" value="F:zinc ion binding"/>
    <property type="evidence" value="ECO:0007669"/>
    <property type="project" value="UniProtKB-KW"/>
</dbReference>
<dbReference type="STRING" id="6689.A0A423U0Z6"/>
<dbReference type="FunFam" id="3.30.160.60:FF:000646">
    <property type="entry name" value="Myeloid zinc finger 1"/>
    <property type="match status" value="1"/>
</dbReference>
<reference evidence="14 15" key="2">
    <citation type="submission" date="2019-01" db="EMBL/GenBank/DDBJ databases">
        <title>The decoding of complex shrimp genome reveals the adaptation for benthos swimmer, frequently molting mechanism and breeding impact on genome.</title>
        <authorList>
            <person name="Sun Y."/>
            <person name="Gao Y."/>
            <person name="Yu Y."/>
        </authorList>
    </citation>
    <scope>NUCLEOTIDE SEQUENCE [LARGE SCALE GENOMIC DNA]</scope>
    <source>
        <tissue evidence="14">Muscle</tissue>
    </source>
</reference>
<feature type="region of interest" description="Disordered" evidence="12">
    <location>
        <begin position="104"/>
        <end position="142"/>
    </location>
</feature>
<dbReference type="Proteomes" id="UP000283509">
    <property type="component" value="Unassembled WGS sequence"/>
</dbReference>
<comment type="similarity">
    <text evidence="2">Belongs to the krueppel C2H2-type zinc-finger protein family.</text>
</comment>
<evidence type="ECO:0000313" key="14">
    <source>
        <dbReference type="EMBL" id="ROT82366.1"/>
    </source>
</evidence>
<keyword evidence="10" id="KW-0539">Nucleus</keyword>
<keyword evidence="9" id="KW-0804">Transcription</keyword>
<comment type="caution">
    <text evidence="14">The sequence shown here is derived from an EMBL/GenBank/DDBJ whole genome shotgun (WGS) entry which is preliminary data.</text>
</comment>
<dbReference type="InterPro" id="IPR050331">
    <property type="entry name" value="Zinc_finger"/>
</dbReference>
<dbReference type="Gene3D" id="3.30.160.60">
    <property type="entry name" value="Classic Zinc Finger"/>
    <property type="match status" value="4"/>
</dbReference>
<comment type="subcellular location">
    <subcellularLocation>
        <location evidence="1">Nucleus</location>
    </subcellularLocation>
</comment>
<evidence type="ECO:0000256" key="6">
    <source>
        <dbReference type="ARBA" id="ARBA00022833"/>
    </source>
</evidence>
<dbReference type="InterPro" id="IPR013087">
    <property type="entry name" value="Znf_C2H2_type"/>
</dbReference>
<dbReference type="AlphaFoldDB" id="A0A423U0Z6"/>
<name>A0A423U0Z6_PENVA</name>
<keyword evidence="5 11" id="KW-0863">Zinc-finger</keyword>
<dbReference type="Pfam" id="PF00096">
    <property type="entry name" value="zf-C2H2"/>
    <property type="match status" value="3"/>
</dbReference>
<keyword evidence="4" id="KW-0677">Repeat</keyword>
<dbReference type="GO" id="GO:0010468">
    <property type="term" value="P:regulation of gene expression"/>
    <property type="evidence" value="ECO:0007669"/>
    <property type="project" value="TreeGrafter"/>
</dbReference>
<dbReference type="OrthoDB" id="427030at2759"/>
<dbReference type="PROSITE" id="PS50157">
    <property type="entry name" value="ZINC_FINGER_C2H2_2"/>
    <property type="match status" value="4"/>
</dbReference>
<evidence type="ECO:0000256" key="1">
    <source>
        <dbReference type="ARBA" id="ARBA00004123"/>
    </source>
</evidence>
<keyword evidence="6" id="KW-0862">Zinc</keyword>
<evidence type="ECO:0000256" key="3">
    <source>
        <dbReference type="ARBA" id="ARBA00022723"/>
    </source>
</evidence>
<dbReference type="PANTHER" id="PTHR16515:SF57">
    <property type="entry name" value="ZINC FINGER PROTEIN 154-LIKE"/>
    <property type="match status" value="1"/>
</dbReference>
<reference evidence="14 15" key="1">
    <citation type="submission" date="2018-04" db="EMBL/GenBank/DDBJ databases">
        <authorList>
            <person name="Zhang X."/>
            <person name="Yuan J."/>
            <person name="Li F."/>
            <person name="Xiang J."/>
        </authorList>
    </citation>
    <scope>NUCLEOTIDE SEQUENCE [LARGE SCALE GENOMIC DNA]</scope>
    <source>
        <tissue evidence="14">Muscle</tissue>
    </source>
</reference>
<organism evidence="14 15">
    <name type="scientific">Penaeus vannamei</name>
    <name type="common">Whiteleg shrimp</name>
    <name type="synonym">Litopenaeus vannamei</name>
    <dbReference type="NCBI Taxonomy" id="6689"/>
    <lineage>
        <taxon>Eukaryota</taxon>
        <taxon>Metazoa</taxon>
        <taxon>Ecdysozoa</taxon>
        <taxon>Arthropoda</taxon>
        <taxon>Crustacea</taxon>
        <taxon>Multicrustacea</taxon>
        <taxon>Malacostraca</taxon>
        <taxon>Eumalacostraca</taxon>
        <taxon>Eucarida</taxon>
        <taxon>Decapoda</taxon>
        <taxon>Dendrobranchiata</taxon>
        <taxon>Penaeoidea</taxon>
        <taxon>Penaeidae</taxon>
        <taxon>Penaeus</taxon>
    </lineage>
</organism>
<gene>
    <name evidence="14" type="ORF">C7M84_024478</name>
</gene>
<dbReference type="SMART" id="SM00355">
    <property type="entry name" value="ZnF_C2H2"/>
    <property type="match status" value="4"/>
</dbReference>
<evidence type="ECO:0000256" key="9">
    <source>
        <dbReference type="ARBA" id="ARBA00023163"/>
    </source>
</evidence>
<evidence type="ECO:0000259" key="13">
    <source>
        <dbReference type="PROSITE" id="PS50157"/>
    </source>
</evidence>
<dbReference type="Pfam" id="PF13894">
    <property type="entry name" value="zf-C2H2_4"/>
    <property type="match status" value="1"/>
</dbReference>
<evidence type="ECO:0000313" key="15">
    <source>
        <dbReference type="Proteomes" id="UP000283509"/>
    </source>
</evidence>